<dbReference type="PANTHER" id="PTHR42895:SF2">
    <property type="entry name" value="IRON-SULFUR CLUSTER PROTEIN"/>
    <property type="match status" value="1"/>
</dbReference>
<dbReference type="PANTHER" id="PTHR42895">
    <property type="entry name" value="IRON-SULFUR CLUSTER-BINDING PROTEIN-RELATED"/>
    <property type="match status" value="1"/>
</dbReference>
<dbReference type="InterPro" id="IPR052911">
    <property type="entry name" value="Corrinoid_activation_enz"/>
</dbReference>
<accession>A0A6N2Y2H1</accession>
<sequence>MKIIMKTILEYLQEQDCNFIAPCNGQKKCGKCKVKATNRIIEVNHDDLKLLTKKELDQGYRLACSHLYHQGDRFILPQADGVIEDSIYLNDTVVITEPVEKVGIIIDIGTTTVAMKWLNLKSGMIIESQSFFNPQGKFGSDVIARIDFDNRDNDHKLGELIIKEIFSRINVSTKIKEILVCGNATMINLFLKEKVKTIGVSPFDVPILTMTEYPLNYFIKSSVKIEVMTMNHISAYVGSDIVMGIYATNMDKNKENVLLMDLGTNGEMVIGNKHRLLATSCPAGPAFEGVNIECGGPSIAGAVCATKVENNKLVYKTIDNQDANSICGSGLISLIANLLRLGIIDDTGNFLNKQKKYYLNDEVYLSIKDIKAFMLAKAAIQAGKEVLLKELNDEVTTIYIAGGFGNYLEKADLVTLNIISSEEVNKVQYIKNSAISGLYKLILTRDFQRVQHISNQTKVIYLEKDPDFNDYWIDAMVFS</sequence>
<dbReference type="SUPFAM" id="SSF54292">
    <property type="entry name" value="2Fe-2S ferredoxin-like"/>
    <property type="match status" value="1"/>
</dbReference>
<feature type="domain" description="RACo-like middle region" evidence="3">
    <location>
        <begin position="103"/>
        <end position="252"/>
    </location>
</feature>
<dbReference type="Pfam" id="PF00111">
    <property type="entry name" value="Fer2"/>
    <property type="match status" value="1"/>
</dbReference>
<dbReference type="Pfam" id="PF17651">
    <property type="entry name" value="Raco_middle"/>
    <property type="match status" value="1"/>
</dbReference>
<dbReference type="AlphaFoldDB" id="A0A6N2Y2H1"/>
<evidence type="ECO:0000259" key="2">
    <source>
        <dbReference type="Pfam" id="PF14574"/>
    </source>
</evidence>
<dbReference type="GO" id="GO:0051536">
    <property type="term" value="F:iron-sulfur cluster binding"/>
    <property type="evidence" value="ECO:0007669"/>
    <property type="project" value="InterPro"/>
</dbReference>
<protein>
    <submittedName>
        <fullName evidence="4">Na(+)-translocating NADH-quinone reductase subunit F</fullName>
    </submittedName>
</protein>
<feature type="domain" description="2Fe-2S ferredoxin-type" evidence="1">
    <location>
        <begin position="7"/>
        <end position="65"/>
    </location>
</feature>
<dbReference type="CDD" id="cd00207">
    <property type="entry name" value="fer2"/>
    <property type="match status" value="1"/>
</dbReference>
<proteinExistence type="predicted"/>
<reference evidence="4" key="1">
    <citation type="submission" date="2019-11" db="EMBL/GenBank/DDBJ databases">
        <authorList>
            <person name="Feng L."/>
        </authorList>
    </citation>
    <scope>NUCLEOTIDE SEQUENCE</scope>
    <source>
        <strain evidence="4">CramosumLFYP8</strain>
    </source>
</reference>
<evidence type="ECO:0000313" key="4">
    <source>
        <dbReference type="EMBL" id="VYT60891.1"/>
    </source>
</evidence>
<dbReference type="Gene3D" id="3.30.420.480">
    <property type="entry name" value="Domain of unknown function (DUF4445)"/>
    <property type="match status" value="1"/>
</dbReference>
<gene>
    <name evidence="4" type="ORF">CRLFYP8_01563</name>
</gene>
<dbReference type="InterPro" id="IPR042259">
    <property type="entry name" value="Raco-like_middle_sf"/>
</dbReference>
<dbReference type="InterPro" id="IPR001041">
    <property type="entry name" value="2Fe-2S_ferredoxin-type"/>
</dbReference>
<dbReference type="InterPro" id="IPR012675">
    <property type="entry name" value="Beta-grasp_dom_sf"/>
</dbReference>
<name>A0A6N2Y2H1_9FIRM</name>
<evidence type="ECO:0000259" key="3">
    <source>
        <dbReference type="Pfam" id="PF17651"/>
    </source>
</evidence>
<dbReference type="Pfam" id="PF14574">
    <property type="entry name" value="RACo_C_ter"/>
    <property type="match status" value="1"/>
</dbReference>
<evidence type="ECO:0000259" key="1">
    <source>
        <dbReference type="Pfam" id="PF00111"/>
    </source>
</evidence>
<dbReference type="EMBL" id="CACRTL010000013">
    <property type="protein sequence ID" value="VYT60891.1"/>
    <property type="molecule type" value="Genomic_DNA"/>
</dbReference>
<dbReference type="Gene3D" id="3.10.20.30">
    <property type="match status" value="1"/>
</dbReference>
<organism evidence="4">
    <name type="scientific">Thomasclavelia ramosa</name>
    <dbReference type="NCBI Taxonomy" id="1547"/>
    <lineage>
        <taxon>Bacteria</taxon>
        <taxon>Bacillati</taxon>
        <taxon>Bacillota</taxon>
        <taxon>Erysipelotrichia</taxon>
        <taxon>Erysipelotrichales</taxon>
        <taxon>Coprobacillaceae</taxon>
        <taxon>Thomasclavelia</taxon>
    </lineage>
</organism>
<dbReference type="InterPro" id="IPR036010">
    <property type="entry name" value="2Fe-2S_ferredoxin-like_sf"/>
</dbReference>
<feature type="domain" description="RACo C-terminal" evidence="2">
    <location>
        <begin position="255"/>
        <end position="478"/>
    </location>
</feature>
<dbReference type="InterPro" id="IPR027980">
    <property type="entry name" value="RACo_C"/>
</dbReference>
<dbReference type="InterPro" id="IPR041414">
    <property type="entry name" value="Raco-like_middle"/>
</dbReference>
<dbReference type="RefSeq" id="WP_118232671.1">
    <property type="nucleotide sequence ID" value="NZ_CACRTL010000013.1"/>
</dbReference>